<feature type="chain" id="PRO_5032477141" evidence="1">
    <location>
        <begin position="19"/>
        <end position="109"/>
    </location>
</feature>
<evidence type="ECO:0000256" key="1">
    <source>
        <dbReference type="SAM" id="SignalP"/>
    </source>
</evidence>
<keyword evidence="1" id="KW-0732">Signal</keyword>
<evidence type="ECO:0000313" key="3">
    <source>
        <dbReference type="Proteomes" id="UP000619265"/>
    </source>
</evidence>
<dbReference type="Gramene" id="Jr08_16660_p3">
    <property type="protein sequence ID" value="cds.Jr08_16660_p3"/>
    <property type="gene ID" value="Jr08_16660"/>
</dbReference>
<accession>A0A833UWT0</accession>
<proteinExistence type="predicted"/>
<gene>
    <name evidence="2" type="ORF">F2P56_018904</name>
</gene>
<feature type="non-terminal residue" evidence="2">
    <location>
        <position position="1"/>
    </location>
</feature>
<reference evidence="2" key="1">
    <citation type="submission" date="2015-10" db="EMBL/GenBank/DDBJ databases">
        <authorList>
            <person name="Martinez-Garcia P.J."/>
            <person name="Crepeau M.W."/>
            <person name="Puiu D."/>
            <person name="Gonzalez-Ibeas D."/>
            <person name="Whalen J."/>
            <person name="Stevens K."/>
            <person name="Paul R."/>
            <person name="Butterfield T."/>
            <person name="Britton M."/>
            <person name="Reagan R."/>
            <person name="Chakraborty S."/>
            <person name="Walawage S.L."/>
            <person name="Vasquez-Gross H.A."/>
            <person name="Cardeno C."/>
            <person name="Famula R."/>
            <person name="Pratt K."/>
            <person name="Kuruganti S."/>
            <person name="Aradhya M.K."/>
            <person name="Leslie C.A."/>
            <person name="Dandekar A.M."/>
            <person name="Salzberg S.L."/>
            <person name="Wegrzyn J.L."/>
            <person name="Langley C.H."/>
            <person name="Neale D.B."/>
        </authorList>
    </citation>
    <scope>NUCLEOTIDE SEQUENCE</scope>
    <source>
        <tissue evidence="2">Leaves</tissue>
    </source>
</reference>
<dbReference type="AlphaFoldDB" id="A0A833UWT0"/>
<sequence>IAGFQPSLLFVFFYRALSAVKDQRDREAGERLSARLITLIDSSLFNYIHLLPPPSPTIKSKLRCKKKRGKKEEKRREREPYAKTLLPTVLFDGSMDLTLSYPHVLRSLF</sequence>
<organism evidence="2 3">
    <name type="scientific">Juglans regia</name>
    <name type="common">English walnut</name>
    <dbReference type="NCBI Taxonomy" id="51240"/>
    <lineage>
        <taxon>Eukaryota</taxon>
        <taxon>Viridiplantae</taxon>
        <taxon>Streptophyta</taxon>
        <taxon>Embryophyta</taxon>
        <taxon>Tracheophyta</taxon>
        <taxon>Spermatophyta</taxon>
        <taxon>Magnoliopsida</taxon>
        <taxon>eudicotyledons</taxon>
        <taxon>Gunneridae</taxon>
        <taxon>Pentapetalae</taxon>
        <taxon>rosids</taxon>
        <taxon>fabids</taxon>
        <taxon>Fagales</taxon>
        <taxon>Juglandaceae</taxon>
        <taxon>Juglans</taxon>
    </lineage>
</organism>
<evidence type="ECO:0000313" key="2">
    <source>
        <dbReference type="EMBL" id="KAF5462943.1"/>
    </source>
</evidence>
<protein>
    <submittedName>
        <fullName evidence="2">Uncharacterized protein</fullName>
    </submittedName>
</protein>
<name>A0A833UWT0_JUGRE</name>
<reference evidence="2" key="2">
    <citation type="submission" date="2020-03" db="EMBL/GenBank/DDBJ databases">
        <title>Walnut 2.0.</title>
        <authorList>
            <person name="Marrano A."/>
            <person name="Britton M."/>
            <person name="Zimin A.V."/>
            <person name="Zaini P.A."/>
            <person name="Workman R."/>
            <person name="Puiu D."/>
            <person name="Bianco L."/>
            <person name="Allen B.J."/>
            <person name="Troggio M."/>
            <person name="Leslie C.A."/>
            <person name="Timp W."/>
            <person name="Dendekar A."/>
            <person name="Salzberg S.L."/>
            <person name="Neale D.B."/>
        </authorList>
    </citation>
    <scope>NUCLEOTIDE SEQUENCE</scope>
    <source>
        <tissue evidence="2">Leaves</tissue>
    </source>
</reference>
<dbReference type="EMBL" id="LIHL02000008">
    <property type="protein sequence ID" value="KAF5462943.1"/>
    <property type="molecule type" value="Genomic_DNA"/>
</dbReference>
<dbReference type="Proteomes" id="UP000619265">
    <property type="component" value="Unassembled WGS sequence"/>
</dbReference>
<comment type="caution">
    <text evidence="2">The sequence shown here is derived from an EMBL/GenBank/DDBJ whole genome shotgun (WGS) entry which is preliminary data.</text>
</comment>
<feature type="signal peptide" evidence="1">
    <location>
        <begin position="1"/>
        <end position="18"/>
    </location>
</feature>